<proteinExistence type="predicted"/>
<gene>
    <name evidence="11" type="ORF">K461DRAFT_282074</name>
</gene>
<dbReference type="SMART" id="SM00944">
    <property type="entry name" value="Pro-kuma_activ"/>
    <property type="match status" value="1"/>
</dbReference>
<dbReference type="PANTHER" id="PTHR14218:SF19">
    <property type="entry name" value="SERINE PROTEASE AORO, PUTATIVE (AFU_ORTHOLOGUE AFUA_6G10250)-RELATED"/>
    <property type="match status" value="1"/>
</dbReference>
<dbReference type="InterPro" id="IPR030400">
    <property type="entry name" value="Sedolisin_dom"/>
</dbReference>
<dbReference type="SUPFAM" id="SSF54897">
    <property type="entry name" value="Protease propeptides/inhibitors"/>
    <property type="match status" value="1"/>
</dbReference>
<evidence type="ECO:0000256" key="2">
    <source>
        <dbReference type="ARBA" id="ARBA00022670"/>
    </source>
</evidence>
<evidence type="ECO:0000256" key="4">
    <source>
        <dbReference type="ARBA" id="ARBA00022801"/>
    </source>
</evidence>
<dbReference type="SUPFAM" id="SSF52743">
    <property type="entry name" value="Subtilisin-like"/>
    <property type="match status" value="1"/>
</dbReference>
<evidence type="ECO:0000256" key="9">
    <source>
        <dbReference type="SAM" id="MobiDB-lite"/>
    </source>
</evidence>
<dbReference type="GO" id="GO:0004252">
    <property type="term" value="F:serine-type endopeptidase activity"/>
    <property type="evidence" value="ECO:0007669"/>
    <property type="project" value="UniProtKB-UniRule"/>
</dbReference>
<keyword evidence="12" id="KW-1185">Reference proteome</keyword>
<name>A0A9P4MD98_9PEZI</name>
<feature type="binding site" evidence="8">
    <location>
        <position position="572"/>
    </location>
    <ligand>
        <name>Ca(2+)</name>
        <dbReference type="ChEBI" id="CHEBI:29108"/>
    </ligand>
</feature>
<dbReference type="Gene3D" id="3.40.50.200">
    <property type="entry name" value="Peptidase S8/S53 domain"/>
    <property type="match status" value="1"/>
</dbReference>
<comment type="subcellular location">
    <subcellularLocation>
        <location evidence="1">Secreted</location>
        <location evidence="1">Extracellular space</location>
    </subcellularLocation>
</comment>
<dbReference type="GO" id="GO:0005576">
    <property type="term" value="C:extracellular region"/>
    <property type="evidence" value="ECO:0007669"/>
    <property type="project" value="UniProtKB-SubCell"/>
</dbReference>
<dbReference type="PROSITE" id="PS51695">
    <property type="entry name" value="SEDOLISIN"/>
    <property type="match status" value="1"/>
</dbReference>
<dbReference type="Pfam" id="PF09286">
    <property type="entry name" value="Pro-kuma_activ"/>
    <property type="match status" value="1"/>
</dbReference>
<evidence type="ECO:0000256" key="5">
    <source>
        <dbReference type="ARBA" id="ARBA00022825"/>
    </source>
</evidence>
<reference evidence="11" key="1">
    <citation type="journal article" date="2020" name="Stud. Mycol.">
        <title>101 Dothideomycetes genomes: a test case for predicting lifestyles and emergence of pathogens.</title>
        <authorList>
            <person name="Haridas S."/>
            <person name="Albert R."/>
            <person name="Binder M."/>
            <person name="Bloem J."/>
            <person name="Labutti K."/>
            <person name="Salamov A."/>
            <person name="Andreopoulos B."/>
            <person name="Baker S."/>
            <person name="Barry K."/>
            <person name="Bills G."/>
            <person name="Bluhm B."/>
            <person name="Cannon C."/>
            <person name="Castanera R."/>
            <person name="Culley D."/>
            <person name="Daum C."/>
            <person name="Ezra D."/>
            <person name="Gonzalez J."/>
            <person name="Henrissat B."/>
            <person name="Kuo A."/>
            <person name="Liang C."/>
            <person name="Lipzen A."/>
            <person name="Lutzoni F."/>
            <person name="Magnuson J."/>
            <person name="Mondo S."/>
            <person name="Nolan M."/>
            <person name="Ohm R."/>
            <person name="Pangilinan J."/>
            <person name="Park H.-J."/>
            <person name="Ramirez L."/>
            <person name="Alfaro M."/>
            <person name="Sun H."/>
            <person name="Tritt A."/>
            <person name="Yoshinaga Y."/>
            <person name="Zwiers L.-H."/>
            <person name="Turgeon B."/>
            <person name="Goodwin S."/>
            <person name="Spatafora J."/>
            <person name="Crous P."/>
            <person name="Grigoriev I."/>
        </authorList>
    </citation>
    <scope>NUCLEOTIDE SEQUENCE</scope>
    <source>
        <strain evidence="11">CBS 260.36</strain>
    </source>
</reference>
<evidence type="ECO:0000313" key="11">
    <source>
        <dbReference type="EMBL" id="KAF2149685.1"/>
    </source>
</evidence>
<organism evidence="11 12">
    <name type="scientific">Myriangium duriaei CBS 260.36</name>
    <dbReference type="NCBI Taxonomy" id="1168546"/>
    <lineage>
        <taxon>Eukaryota</taxon>
        <taxon>Fungi</taxon>
        <taxon>Dikarya</taxon>
        <taxon>Ascomycota</taxon>
        <taxon>Pezizomycotina</taxon>
        <taxon>Dothideomycetes</taxon>
        <taxon>Dothideomycetidae</taxon>
        <taxon>Myriangiales</taxon>
        <taxon>Myriangiaceae</taxon>
        <taxon>Myriangium</taxon>
    </lineage>
</organism>
<keyword evidence="6 8" id="KW-0106">Calcium</keyword>
<feature type="binding site" evidence="8">
    <location>
        <position position="593"/>
    </location>
    <ligand>
        <name>Ca(2+)</name>
        <dbReference type="ChEBI" id="CHEBI:29108"/>
    </ligand>
</feature>
<dbReference type="GO" id="GO:0046872">
    <property type="term" value="F:metal ion binding"/>
    <property type="evidence" value="ECO:0007669"/>
    <property type="project" value="UniProtKB-UniRule"/>
</dbReference>
<keyword evidence="2 8" id="KW-0645">Protease</keyword>
<evidence type="ECO:0000256" key="8">
    <source>
        <dbReference type="PROSITE-ProRule" id="PRU01032"/>
    </source>
</evidence>
<dbReference type="GO" id="GO:0006508">
    <property type="term" value="P:proteolysis"/>
    <property type="evidence" value="ECO:0007669"/>
    <property type="project" value="UniProtKB-KW"/>
</dbReference>
<evidence type="ECO:0000256" key="6">
    <source>
        <dbReference type="ARBA" id="ARBA00022837"/>
    </source>
</evidence>
<dbReference type="OrthoDB" id="409122at2759"/>
<feature type="active site" description="Charge relay system" evidence="8">
    <location>
        <position position="260"/>
    </location>
</feature>
<keyword evidence="7" id="KW-0865">Zymogen</keyword>
<dbReference type="InterPro" id="IPR036852">
    <property type="entry name" value="Peptidase_S8/S53_dom_sf"/>
</dbReference>
<dbReference type="AlphaFoldDB" id="A0A9P4MD98"/>
<accession>A0A9P4MD98</accession>
<keyword evidence="3 8" id="KW-0479">Metal-binding</keyword>
<feature type="compositionally biased region" description="Pro residues" evidence="9">
    <location>
        <begin position="153"/>
        <end position="165"/>
    </location>
</feature>
<comment type="caution">
    <text evidence="11">The sequence shown here is derived from an EMBL/GenBank/DDBJ whole genome shotgun (WGS) entry which is preliminary data.</text>
</comment>
<feature type="binding site" evidence="8">
    <location>
        <position position="591"/>
    </location>
    <ligand>
        <name>Ca(2+)</name>
        <dbReference type="ChEBI" id="CHEBI:29108"/>
    </ligand>
</feature>
<comment type="cofactor">
    <cofactor evidence="8">
        <name>Ca(2+)</name>
        <dbReference type="ChEBI" id="CHEBI:29108"/>
    </cofactor>
    <text evidence="8">Binds 1 Ca(2+) ion per subunit.</text>
</comment>
<feature type="region of interest" description="Disordered" evidence="9">
    <location>
        <begin position="148"/>
        <end position="177"/>
    </location>
</feature>
<evidence type="ECO:0000256" key="7">
    <source>
        <dbReference type="ARBA" id="ARBA00023145"/>
    </source>
</evidence>
<feature type="binding site" evidence="8">
    <location>
        <position position="573"/>
    </location>
    <ligand>
        <name>Ca(2+)</name>
        <dbReference type="ChEBI" id="CHEBI:29108"/>
    </ligand>
</feature>
<keyword evidence="5 8" id="KW-0720">Serine protease</keyword>
<protein>
    <submittedName>
        <fullName evidence="11">Subtilisin-like protein</fullName>
    </submittedName>
</protein>
<dbReference type="GO" id="GO:0008240">
    <property type="term" value="F:tripeptidyl-peptidase activity"/>
    <property type="evidence" value="ECO:0007669"/>
    <property type="project" value="TreeGrafter"/>
</dbReference>
<evidence type="ECO:0000313" key="12">
    <source>
        <dbReference type="Proteomes" id="UP000799439"/>
    </source>
</evidence>
<evidence type="ECO:0000259" key="10">
    <source>
        <dbReference type="PROSITE" id="PS51695"/>
    </source>
</evidence>
<feature type="active site" description="Charge relay system" evidence="8">
    <location>
        <position position="531"/>
    </location>
</feature>
<evidence type="ECO:0000256" key="1">
    <source>
        <dbReference type="ARBA" id="ARBA00004239"/>
    </source>
</evidence>
<dbReference type="Proteomes" id="UP000799439">
    <property type="component" value="Unassembled WGS sequence"/>
</dbReference>
<dbReference type="CDD" id="cd11377">
    <property type="entry name" value="Pro-peptidase_S53"/>
    <property type="match status" value="1"/>
</dbReference>
<feature type="domain" description="Peptidase S53" evidence="10">
    <location>
        <begin position="183"/>
        <end position="613"/>
    </location>
</feature>
<dbReference type="InterPro" id="IPR015366">
    <property type="entry name" value="S53_propep"/>
</dbReference>
<dbReference type="PANTHER" id="PTHR14218">
    <property type="entry name" value="PROTEASE S8 TRIPEPTIDYL PEPTIDASE I CLN2"/>
    <property type="match status" value="1"/>
</dbReference>
<keyword evidence="4 8" id="KW-0378">Hydrolase</keyword>
<sequence length="614" mass="66251">MILPVRIGLKQSNIDDGHELLMQVSHHESPDYGKYYNAEQVVDLFAPSSRTVDAVRAWLQGSGISPQRISQSMNRAWLQFDAPTDEVEELLHTKFYYFEHAESGDLSIACDEYHVPATVNDEVDYITPGVRLIKNGSGKKLAKLNKRGLGIKPAPPKSKPLPPGLSPSNGFSDQDPLAKCDQSVTPACVRALYNLTLGTKNAPGNQLGVYESGDAYIQGDLDAFFTKAFPSLPNGTHPELRSVDGGVAPVNETSGESDLDFQLAYPIVNPQGVVLFQVDDVPYTNTFERVGLFNTFLDSVDGSYCTYSYDGETGNDPVYDNTYPDPQEGGYKGQLQCGVYKPTNVISISYGANEADYSFAYQRRQCQEWMKLSLQGVTVVLASGDSGVGGRYGQGGHAQGCLGSNQSTFNPDYPATCPYITVVGSTYLPTGASVSKDQEVATSSFPSGGGFSNLYPQPEWQKSAVSSYLTINAPAEVRAYPYYEVFTKNETVGANGGLYNRDGRAYPDVSAVGDNIYVVTNGQESLSGGTSASAPIFASIINRINEERLAVGKSVVGFINPVMYAHPEVFNDITSGNNTACQSDGFIASTGWDPVTGLGTPSYPSMLKLFMSLP</sequence>
<dbReference type="EMBL" id="ML996091">
    <property type="protein sequence ID" value="KAF2149685.1"/>
    <property type="molecule type" value="Genomic_DNA"/>
</dbReference>
<dbReference type="InterPro" id="IPR050819">
    <property type="entry name" value="Tripeptidyl-peptidase_I"/>
</dbReference>
<feature type="active site" description="Charge relay system" evidence="8">
    <location>
        <position position="256"/>
    </location>
</feature>
<dbReference type="CDD" id="cd04056">
    <property type="entry name" value="Peptidases_S53"/>
    <property type="match status" value="1"/>
</dbReference>
<evidence type="ECO:0000256" key="3">
    <source>
        <dbReference type="ARBA" id="ARBA00022723"/>
    </source>
</evidence>